<name>A0A5R9DTG3_9ACTN</name>
<comment type="caution">
    <text evidence="2">The sequence shown here is derived from an EMBL/GenBank/DDBJ whole genome shotgun (WGS) entry which is preliminary data.</text>
</comment>
<evidence type="ECO:0000256" key="1">
    <source>
        <dbReference type="SAM" id="Phobius"/>
    </source>
</evidence>
<evidence type="ECO:0000313" key="2">
    <source>
        <dbReference type="EMBL" id="TLQ38973.1"/>
    </source>
</evidence>
<proteinExistence type="predicted"/>
<dbReference type="RefSeq" id="WP_138058343.1">
    <property type="nucleotide sequence ID" value="NZ_VAWE01000003.1"/>
</dbReference>
<protein>
    <submittedName>
        <fullName evidence="2">Uncharacterized protein</fullName>
    </submittedName>
</protein>
<feature type="transmembrane region" description="Helical" evidence="1">
    <location>
        <begin position="188"/>
        <end position="207"/>
    </location>
</feature>
<keyword evidence="1" id="KW-1133">Transmembrane helix</keyword>
<feature type="transmembrane region" description="Helical" evidence="1">
    <location>
        <begin position="227"/>
        <end position="247"/>
    </location>
</feature>
<accession>A0A5R9DTG3</accession>
<feature type="transmembrane region" description="Helical" evidence="1">
    <location>
        <begin position="12"/>
        <end position="31"/>
    </location>
</feature>
<keyword evidence="3" id="KW-1185">Reference proteome</keyword>
<dbReference type="OrthoDB" id="5082450at2"/>
<gene>
    <name evidence="2" type="ORF">FEF34_39850</name>
</gene>
<evidence type="ECO:0000313" key="3">
    <source>
        <dbReference type="Proteomes" id="UP000305921"/>
    </source>
</evidence>
<keyword evidence="1" id="KW-0472">Membrane</keyword>
<dbReference type="EMBL" id="VAWE01000003">
    <property type="protein sequence ID" value="TLQ38973.1"/>
    <property type="molecule type" value="Genomic_DNA"/>
</dbReference>
<sequence>MDLGARFYELPGWAFLLTAIGVILGVLAIWLTRKTRLFFGMPTVTPLLNSPAVRERVVVSVVREDGTVDDLEYPHHVDVQLVTRGRRDIDASDFDRNMPLEFDVGARVSALLEPVRVEPTNAQTPHVSWDDKTLRIDSCLVRGRQLISLSLLVDGQAPRVTCPQPNLSNVVVKRFTGPEPPIGLWPQITVELGVVALSLVLIGSVLSKFVSRTQDEPWLHALQKVNGWLIVLWLASWVITAVLRRLARRR</sequence>
<reference evidence="2 3" key="1">
    <citation type="submission" date="2019-05" db="EMBL/GenBank/DDBJ databases">
        <title>Streptomyces marianii sp. nov., a novel marine actinomycete from southern coast of India.</title>
        <authorList>
            <person name="Iniyan A.M."/>
            <person name="Wink J."/>
            <person name="Ramprasad E."/>
            <person name="Ramana C.V."/>
            <person name="Bunk B."/>
            <person name="Sproer C."/>
            <person name="Joseph F.-J.R.S."/>
            <person name="Vincent S.G.P."/>
        </authorList>
    </citation>
    <scope>NUCLEOTIDE SEQUENCE [LARGE SCALE GENOMIC DNA]</scope>
    <source>
        <strain evidence="2 3">ICN19</strain>
    </source>
</reference>
<dbReference type="Proteomes" id="UP000305921">
    <property type="component" value="Unassembled WGS sequence"/>
</dbReference>
<organism evidence="2 3">
    <name type="scientific">Streptomyces marianii</name>
    <dbReference type="NCBI Taxonomy" id="1817406"/>
    <lineage>
        <taxon>Bacteria</taxon>
        <taxon>Bacillati</taxon>
        <taxon>Actinomycetota</taxon>
        <taxon>Actinomycetes</taxon>
        <taxon>Kitasatosporales</taxon>
        <taxon>Streptomycetaceae</taxon>
        <taxon>Streptomyces</taxon>
    </lineage>
</organism>
<keyword evidence="1" id="KW-0812">Transmembrane</keyword>
<dbReference type="AlphaFoldDB" id="A0A5R9DTG3"/>